<feature type="domain" description="HTH tetR-type" evidence="2">
    <location>
        <begin position="12"/>
        <end position="72"/>
    </location>
</feature>
<evidence type="ECO:0000313" key="3">
    <source>
        <dbReference type="EMBL" id="CAB4790931.1"/>
    </source>
</evidence>
<sequence>MAKKQVETTPKVSTRQRLIDLALIELDTNGLSGFDLDDLLAKSKISKGSLYHHFGSKNGLIIAAEIHLLLESYDQGNQLFRLLTENARNIDEFASHLELMVRTATNTESDESRRRRVRALALAQHNPTLAEKIRKSQIEGSNYLANTMQIAVDKGWLRPDINVRAFSYWQQAVFFGHTLLDISGEDDLKEPWNDIAIIAFKAFLVQDK</sequence>
<dbReference type="Gene3D" id="1.10.357.10">
    <property type="entry name" value="Tetracycline Repressor, domain 2"/>
    <property type="match status" value="1"/>
</dbReference>
<dbReference type="PROSITE" id="PS50977">
    <property type="entry name" value="HTH_TETR_2"/>
    <property type="match status" value="1"/>
</dbReference>
<protein>
    <submittedName>
        <fullName evidence="3">Unannotated protein</fullName>
    </submittedName>
</protein>
<name>A0A6J6X0H7_9ZZZZ</name>
<keyword evidence="1" id="KW-0238">DNA-binding</keyword>
<evidence type="ECO:0000256" key="1">
    <source>
        <dbReference type="ARBA" id="ARBA00023125"/>
    </source>
</evidence>
<dbReference type="InterPro" id="IPR050109">
    <property type="entry name" value="HTH-type_TetR-like_transc_reg"/>
</dbReference>
<proteinExistence type="predicted"/>
<dbReference type="GO" id="GO:0003677">
    <property type="term" value="F:DNA binding"/>
    <property type="evidence" value="ECO:0007669"/>
    <property type="project" value="UniProtKB-KW"/>
</dbReference>
<reference evidence="3" key="1">
    <citation type="submission" date="2020-05" db="EMBL/GenBank/DDBJ databases">
        <authorList>
            <person name="Chiriac C."/>
            <person name="Salcher M."/>
            <person name="Ghai R."/>
            <person name="Kavagutti S V."/>
        </authorList>
    </citation>
    <scope>NUCLEOTIDE SEQUENCE</scope>
</reference>
<organism evidence="3">
    <name type="scientific">freshwater metagenome</name>
    <dbReference type="NCBI Taxonomy" id="449393"/>
    <lineage>
        <taxon>unclassified sequences</taxon>
        <taxon>metagenomes</taxon>
        <taxon>ecological metagenomes</taxon>
    </lineage>
</organism>
<dbReference type="InterPro" id="IPR001647">
    <property type="entry name" value="HTH_TetR"/>
</dbReference>
<dbReference type="InterPro" id="IPR036271">
    <property type="entry name" value="Tet_transcr_reg_TetR-rel_C_sf"/>
</dbReference>
<dbReference type="PANTHER" id="PTHR30328">
    <property type="entry name" value="TRANSCRIPTIONAL REPRESSOR"/>
    <property type="match status" value="1"/>
</dbReference>
<dbReference type="AlphaFoldDB" id="A0A6J6X0H7"/>
<dbReference type="InterPro" id="IPR009057">
    <property type="entry name" value="Homeodomain-like_sf"/>
</dbReference>
<dbReference type="SUPFAM" id="SSF48498">
    <property type="entry name" value="Tetracyclin repressor-like, C-terminal domain"/>
    <property type="match status" value="1"/>
</dbReference>
<dbReference type="PANTHER" id="PTHR30328:SF54">
    <property type="entry name" value="HTH-TYPE TRANSCRIPTIONAL REPRESSOR SCO4008"/>
    <property type="match status" value="1"/>
</dbReference>
<gene>
    <name evidence="3" type="ORF">UFOPK2975_00606</name>
</gene>
<dbReference type="Pfam" id="PF00440">
    <property type="entry name" value="TetR_N"/>
    <property type="match status" value="1"/>
</dbReference>
<dbReference type="EMBL" id="CAFAAG010000033">
    <property type="protein sequence ID" value="CAB4790931.1"/>
    <property type="molecule type" value="Genomic_DNA"/>
</dbReference>
<accession>A0A6J6X0H7</accession>
<evidence type="ECO:0000259" key="2">
    <source>
        <dbReference type="PROSITE" id="PS50977"/>
    </source>
</evidence>
<dbReference type="SUPFAM" id="SSF46689">
    <property type="entry name" value="Homeodomain-like"/>
    <property type="match status" value="1"/>
</dbReference>
<dbReference type="PRINTS" id="PR00455">
    <property type="entry name" value="HTHTETR"/>
</dbReference>